<proteinExistence type="predicted"/>
<dbReference type="InterPro" id="IPR011990">
    <property type="entry name" value="TPR-like_helical_dom_sf"/>
</dbReference>
<gene>
    <name evidence="2" type="ORF">F9K24_04090</name>
</gene>
<protein>
    <submittedName>
        <fullName evidence="2">Tetratricopeptide repeat protein</fullName>
    </submittedName>
</protein>
<evidence type="ECO:0000256" key="1">
    <source>
        <dbReference type="SAM" id="Coils"/>
    </source>
</evidence>
<organism evidence="2 3">
    <name type="scientific">Leptonema illini</name>
    <dbReference type="NCBI Taxonomy" id="183"/>
    <lineage>
        <taxon>Bacteria</taxon>
        <taxon>Pseudomonadati</taxon>
        <taxon>Spirochaetota</taxon>
        <taxon>Spirochaetia</taxon>
        <taxon>Leptospirales</taxon>
        <taxon>Leptospiraceae</taxon>
        <taxon>Leptonema</taxon>
    </lineage>
</organism>
<sequence length="320" mass="36568">MGSLDEARSLLESGDFAGAVQAIGELLERHPENSDLMSGFYAASYWEHRQALLTQAPAGKLSGAYLLDEWNAFESLLRDKKLDLTPSVDSAMRAVLNHAARQFRHRFKEGSVGAEDVAALLQLSRNMMRLRDYRNARDLLGFALQLQPHRPETMMLLGECRALVGDEDKDALEYEKGLGTMRDAFLLNNAPLDVQAYRSSPASEIVGELNFRFSGEEKERVALWLPAEWMTAVLDHPHLRRLQSDEILQIEEECMRLERDLPTLDDRYREKAAARLCFYSLVLLHSLYHHYDNEARRDELITLIGRLRPGLLNRSRLSEN</sequence>
<name>A0A833LYC0_9LEPT</name>
<dbReference type="Proteomes" id="UP000460298">
    <property type="component" value="Unassembled WGS sequence"/>
</dbReference>
<dbReference type="SUPFAM" id="SSF48452">
    <property type="entry name" value="TPR-like"/>
    <property type="match status" value="1"/>
</dbReference>
<keyword evidence="1" id="KW-0175">Coiled coil</keyword>
<feature type="coiled-coil region" evidence="1">
    <location>
        <begin position="240"/>
        <end position="267"/>
    </location>
</feature>
<dbReference type="AlphaFoldDB" id="A0A833LYC0"/>
<comment type="caution">
    <text evidence="2">The sequence shown here is derived from an EMBL/GenBank/DDBJ whole genome shotgun (WGS) entry which is preliminary data.</text>
</comment>
<evidence type="ECO:0000313" key="3">
    <source>
        <dbReference type="Proteomes" id="UP000460298"/>
    </source>
</evidence>
<dbReference type="Gene3D" id="1.25.40.10">
    <property type="entry name" value="Tetratricopeptide repeat domain"/>
    <property type="match status" value="1"/>
</dbReference>
<dbReference type="EMBL" id="WBUI01000003">
    <property type="protein sequence ID" value="KAB2934415.1"/>
    <property type="molecule type" value="Genomic_DNA"/>
</dbReference>
<accession>A0A833LYC0</accession>
<dbReference type="Pfam" id="PF13432">
    <property type="entry name" value="TPR_16"/>
    <property type="match status" value="2"/>
</dbReference>
<reference evidence="2 3" key="1">
    <citation type="submission" date="2019-10" db="EMBL/GenBank/DDBJ databases">
        <title>Extracellular Electron Transfer in a Candidatus Methanoperedens spp. Enrichment Culture.</title>
        <authorList>
            <person name="Berger S."/>
            <person name="Rangel Shaw D."/>
            <person name="Berben T."/>
            <person name="In 'T Zandt M."/>
            <person name="Frank J."/>
            <person name="Reimann J."/>
            <person name="Jetten M.S.M."/>
            <person name="Welte C.U."/>
        </authorList>
    </citation>
    <scope>NUCLEOTIDE SEQUENCE [LARGE SCALE GENOMIC DNA]</scope>
    <source>
        <strain evidence="2">SB12</strain>
    </source>
</reference>
<evidence type="ECO:0000313" key="2">
    <source>
        <dbReference type="EMBL" id="KAB2934415.1"/>
    </source>
</evidence>